<keyword evidence="2" id="KW-1185">Reference proteome</keyword>
<name>A0ABV7JMX4_9SPHI</name>
<dbReference type="Gene3D" id="2.180.10.10">
    <property type="entry name" value="RHS repeat-associated core"/>
    <property type="match status" value="1"/>
</dbReference>
<organism evidence="1 2">
    <name type="scientific">Parapedobacter deserti</name>
    <dbReference type="NCBI Taxonomy" id="1912957"/>
    <lineage>
        <taxon>Bacteria</taxon>
        <taxon>Pseudomonadati</taxon>
        <taxon>Bacteroidota</taxon>
        <taxon>Sphingobacteriia</taxon>
        <taxon>Sphingobacteriales</taxon>
        <taxon>Sphingobacteriaceae</taxon>
        <taxon>Parapedobacter</taxon>
    </lineage>
</organism>
<dbReference type="EMBL" id="JBHRTA010000038">
    <property type="protein sequence ID" value="MFC3199460.1"/>
    <property type="molecule type" value="Genomic_DNA"/>
</dbReference>
<protein>
    <recommendedName>
        <fullName evidence="3">YD repeat-containing protein</fullName>
    </recommendedName>
</protein>
<comment type="caution">
    <text evidence="1">The sequence shown here is derived from an EMBL/GenBank/DDBJ whole genome shotgun (WGS) entry which is preliminary data.</text>
</comment>
<evidence type="ECO:0000313" key="2">
    <source>
        <dbReference type="Proteomes" id="UP001595526"/>
    </source>
</evidence>
<evidence type="ECO:0000313" key="1">
    <source>
        <dbReference type="EMBL" id="MFC3199460.1"/>
    </source>
</evidence>
<accession>A0ABV7JMX4</accession>
<reference evidence="2" key="1">
    <citation type="journal article" date="2019" name="Int. J. Syst. Evol. Microbiol.">
        <title>The Global Catalogue of Microorganisms (GCM) 10K type strain sequencing project: providing services to taxonomists for standard genome sequencing and annotation.</title>
        <authorList>
            <consortium name="The Broad Institute Genomics Platform"/>
            <consortium name="The Broad Institute Genome Sequencing Center for Infectious Disease"/>
            <person name="Wu L."/>
            <person name="Ma J."/>
        </authorList>
    </citation>
    <scope>NUCLEOTIDE SEQUENCE [LARGE SCALE GENOMIC DNA]</scope>
    <source>
        <strain evidence="2">KCTC 52416</strain>
    </source>
</reference>
<dbReference type="Proteomes" id="UP001595526">
    <property type="component" value="Unassembled WGS sequence"/>
</dbReference>
<gene>
    <name evidence="1" type="ORF">ACFOET_17695</name>
</gene>
<evidence type="ECO:0008006" key="3">
    <source>
        <dbReference type="Google" id="ProtNLM"/>
    </source>
</evidence>
<proteinExistence type="predicted"/>
<sequence length="168" mass="19786">MASTTANEYDGDNVTSIIITEHQLGVVSEQRFVYDNQNRIIRQELKYPGQSLMNYITYRYDSRGRHIELATFDSNDQLIERVEYKYLAQQMSPVEELRYSHGLVIRRKWIYDALGNQVACILSTGSGQSECKVLQRKYDEHQILEEIHAAPHLDCMETNFTRYEYEEF</sequence>